<feature type="repeat" description="WD" evidence="3">
    <location>
        <begin position="2341"/>
        <end position="2365"/>
    </location>
</feature>
<dbReference type="PROSITE" id="PS50837">
    <property type="entry name" value="NACHT"/>
    <property type="match status" value="1"/>
</dbReference>
<dbReference type="InterPro" id="IPR015943">
    <property type="entry name" value="WD40/YVTN_repeat-like_dom_sf"/>
</dbReference>
<dbReference type="Pfam" id="PF24883">
    <property type="entry name" value="NPHP3_N"/>
    <property type="match status" value="1"/>
</dbReference>
<dbReference type="SMART" id="SM00325">
    <property type="entry name" value="RhoGEF"/>
    <property type="match status" value="2"/>
</dbReference>
<dbReference type="EMBL" id="CYGV01001057">
    <property type="protein sequence ID" value="CUA69991.1"/>
    <property type="molecule type" value="Genomic_DNA"/>
</dbReference>
<feature type="compositionally biased region" description="Low complexity" evidence="4">
    <location>
        <begin position="297"/>
        <end position="314"/>
    </location>
</feature>
<keyword evidence="2" id="KW-0677">Repeat</keyword>
<dbReference type="InterPro" id="IPR020472">
    <property type="entry name" value="WD40_PAC1"/>
</dbReference>
<feature type="region of interest" description="Disordered" evidence="4">
    <location>
        <begin position="290"/>
        <end position="409"/>
    </location>
</feature>
<feature type="domain" description="DH" evidence="5">
    <location>
        <begin position="1230"/>
        <end position="1438"/>
    </location>
</feature>
<feature type="compositionally biased region" description="Polar residues" evidence="4">
    <location>
        <begin position="78"/>
        <end position="90"/>
    </location>
</feature>
<dbReference type="InterPro" id="IPR000219">
    <property type="entry name" value="DH_dom"/>
</dbReference>
<dbReference type="PROSITE" id="PS50010">
    <property type="entry name" value="DH_2"/>
    <property type="match status" value="2"/>
</dbReference>
<feature type="repeat" description="WD" evidence="3">
    <location>
        <begin position="2812"/>
        <end position="2853"/>
    </location>
</feature>
<dbReference type="Pfam" id="PF00400">
    <property type="entry name" value="WD40"/>
    <property type="match status" value="14"/>
</dbReference>
<evidence type="ECO:0000259" key="5">
    <source>
        <dbReference type="PROSITE" id="PS50010"/>
    </source>
</evidence>
<gene>
    <name evidence="7" type="ORF">RSOLAG22IIIB_08833</name>
</gene>
<dbReference type="SUPFAM" id="SSF52540">
    <property type="entry name" value="P-loop containing nucleoside triphosphate hydrolases"/>
    <property type="match status" value="1"/>
</dbReference>
<feature type="compositionally biased region" description="Low complexity" evidence="4">
    <location>
        <begin position="372"/>
        <end position="385"/>
    </location>
</feature>
<sequence>MDPLHSFLSSISPARAKSPTPRAKSPPPLRAKSPTPVNSHSSSTPGAPSKSRFRRHPLPSASSSNLLVPTPNLAGVSASASTSNLRSPSPSRLGKMLAQPLFHLPRSRSPKPSEGGLTVPGASLDSGSSTSLVAPSVPARSPLRGTPRSVASFSSLLDSYAQPTKASHSGSTLGLEPTNEETEPVPPSPSVYSTLPEEEHRVRRSASMRLGHLRMPSTRVRSASVSSPMKYEDGADVTPGRRSVDVPQMSRRGTASSTLPPIRDSAIGIPPTPPPKLHVRMQSEFTMPEFTSIDGRGVSVVAGGSSPAESESSGFETAASHTNNTSLDTSLPPRSSRPGTSLSLNRPSTSTSSRMVIQLPLPSTSRSPGQESASTRTSTSQLSLLVESPERIYPNKRPESIPEQKTSKRTHALHELLSSERAYASDLALIRDIFLPLAQGKQTHFSLPPNVGSLMFPMHKDPPMSAQDVKIVFGNIEEIAAFADELSERLEVALGSVVPSGTGDDRVGELFCELAPRMTPMYLAYITRHPAAVARYTQLSTNPTPAMAQYLATTKAMTTSITHAWDIPSLLIKPLQRLLKYPLILQTILEHTPISLGHPDRATLALAKDKTEQVARQVNEGKRRWEVVKGVLESGKSPPGGKRNMFKPRGSTNGSETGQDLLALEKRVKECAEVASKMAECVATWATALTSSTRTLFLWSRSFQRVVDLDVLLGGDPQGGSDAVRAFSAVAQGLDDLSRELAAVVREELVPQLHRLGKTSKEPLLLCAHAHTLAGAHYNLVNTPYSKSRPSGLLEASQSYLALSGQLRDELPRYIDMFERALGIIVLRLSNWQSRYFTESERRWRDFWIALDVEGDTENSAVETNTAETPDLDQMYSALYGAYNVRANHELHHEDGREAAQAENPVPDQAQQPTNPSPSTVKRGIYSLQLHGSRISLISCYHFPLEDLIQAFIKEHSAEQPLDSVVVKYAVYGKKRRTPHHEFVVLELGHTRDPTLSNYVVLDRTRVTGASVLSSVQQSNSAIARDEFRFSCDGNREKLLRRCGLIPYDTVETIEFPTGDLLPFYELATIALVTSHHRDYYHILDANCYWFAGLIWEQVLEMYPEAKHEILQEGVRGKFAGLLNYFTPGELERDEVGVKIQAMLSEMKTIIAGVQKVYETPDSVGWDYVSITPTLSKPHVGIQSQFTLPKFTSIDGRSVSAVAEGPGPANSENSAFEALLQPRSTGLSLDRTNALLELLVSERAYASDLASIRNIFLPLAQGKSTNYPLPPGVDSIITMHKDPPMNTQDVKIVFGNVEKISAFANELSDRLGVALASVLPSGTGDDRVGELFCELAPRMTPMYLEYTTQHPAAVARYTQLSTNPTPAMAQYLATISSIPNAQDIPSLLSKPLQRLPRYPLMLQTILENTPPFLNHPDRATLVIAKEKVEEVIRQVNKGKPGWKAFKSPLGGTRRTLELRGPTNGSETDQDLITLEKRVEEQAGSTPDVVIAGKSNLNSQTGLPTSMNPAWSASSATLETLTDRTFPGVLSPLKSTMKTFLGWVDSMEDEDINSSDTEYGLLALELRKMAEVLAPQLDNPYFISTSIENTFKSITGNFEEIEAERKLIRYCNRREAQIHHKKIHGWLSTITGELEGLRFQVQAEILTLATKAEEDTFINSLRPSQSALYGSNPQGITRQHCAKDTRRPILETLDSWSNDSSFDLIWVNGMAGTGKTTIAYSFMKALHDRQKPAVSFFCSGVDPECRDVSRIIPTITHQLANISPEFRRQLGNLLRKDASLAALNDIPSQFTNLLKAPFKGVGQRSKDIIVLIDGLDECDDPGEVGTFLDQLEKYIEELPLNFLVTSRPEAWIRHRMQPMYDRGLEMVIVLHEVDRSEVQADIKLYLKQELACICPLLEELELLARQCGTLFIYAATLVRYINPMGKSVPFHKRLTNALRLGVSSGPLTPNIPNLYREMDRLYAQAVNNALNDLDEDEKWMVLIVLRTVLCAKEPISIYAIAVLSGLGNDVTDLFFTLERLRAVIYVSEANGMASVFHASFPDFMFDQDRSKELFCDPAEHNHIIAKQCFGLMKELRFNICDLSSSYMPDQNVITQSRIECIIEPALSYACHHWAEHLARTTRSDLCEELQDFLSQRLLFWMEILTLKGTIALGEDQLLLVVSWLLSVGSDDDLITLAEDARNFVTSFAANPISISTPHIYTSLLALCPPSSAVFKCYRDRFQRLIEPDHRTAQLREVSALACWKHDSVLSVAYSPDGTKIVFGCMDGTVGVRALHGGASILSSSGNEAHQRPVWSVAFAPTDEIGIHTYLASGSDDGTIRTWNIHSSALTLRSVCRLGKCKIKSIAFLPNGNIASGSSDGIIYIWDSSRPDGTPLKEPLRIHAHTDTIWSVACSPDGKYVASGSADQTIRFWNPKTGQKVLQTLTNQTSDINSIAFSYDGKLLASGSSDRTICIWNIPQGTLALPPFQAHSEKVLEVRFSSNGKHLASSSLDRSIRIWDPRDGKFIGGPFEGHIGPIYSIAFSPDSTRIISGSPDGTIQLWDPKKSAFGDKSLGYHTNGIALVAFSPNDRYIGSCSYDSTLSVWDVSNKNSPVPIGSPFRGHTAEVTSLAFSPNGTRIVTGSVDGTARVWNIQNLTAAPIIFQEHKGRVLSVAFAPDGSFIVSAGVDTIIRMWCPTTRMPISDPLKGHTDEIESVAISPDGTSIASGSADKIVRVWDISPKNASPRVLEGHTGKVWSVAYSADGSKLASSSSDGTIRLWNLPDGSSIGDPIVHKKMITSVAFSPIGNYIAWGADDSTIRLWDWSKDEYVGKPFQGHCGTVWSVAFSPDGTHIASGSHDGTVRIWDIQKRTLLVDGDDADANADWILEPDGWMKRGKDLLLWVPYEVARSLLTPHCRSVISSCGSLRLDLEDTALGAQWQDCFIQPEE</sequence>
<proteinExistence type="predicted"/>
<feature type="repeat" description="WD" evidence="3">
    <location>
        <begin position="2727"/>
        <end position="2768"/>
    </location>
</feature>
<dbReference type="Gene3D" id="1.20.900.10">
    <property type="entry name" value="Dbl homology (DH) domain"/>
    <property type="match status" value="2"/>
</dbReference>
<feature type="region of interest" description="Disordered" evidence="4">
    <location>
        <begin position="216"/>
        <end position="278"/>
    </location>
</feature>
<keyword evidence="8" id="KW-1185">Reference proteome</keyword>
<feature type="repeat" description="WD" evidence="3">
    <location>
        <begin position="2423"/>
        <end position="2464"/>
    </location>
</feature>
<feature type="repeat" description="WD" evidence="3">
    <location>
        <begin position="2772"/>
        <end position="2810"/>
    </location>
</feature>
<dbReference type="PROSITE" id="PS00678">
    <property type="entry name" value="WD_REPEATS_1"/>
    <property type="match status" value="7"/>
</dbReference>
<dbReference type="SMART" id="SM00320">
    <property type="entry name" value="WD40"/>
    <property type="match status" value="14"/>
</dbReference>
<dbReference type="InterPro" id="IPR019775">
    <property type="entry name" value="WD40_repeat_CS"/>
</dbReference>
<feature type="compositionally biased region" description="Polar residues" evidence="4">
    <location>
        <begin position="35"/>
        <end position="46"/>
    </location>
</feature>
<reference evidence="7 8" key="1">
    <citation type="submission" date="2015-07" db="EMBL/GenBank/DDBJ databases">
        <authorList>
            <person name="Noorani M."/>
        </authorList>
    </citation>
    <scope>NUCLEOTIDE SEQUENCE [LARGE SCALE GENOMIC DNA]</scope>
    <source>
        <strain evidence="7">BBA 69670</strain>
    </source>
</reference>
<dbReference type="InterPro" id="IPR001680">
    <property type="entry name" value="WD40_rpt"/>
</dbReference>
<keyword evidence="1 3" id="KW-0853">WD repeat</keyword>
<dbReference type="PRINTS" id="PR00320">
    <property type="entry name" value="GPROTEINBRPT"/>
</dbReference>
<feature type="repeat" description="WD" evidence="3">
    <location>
        <begin position="2380"/>
        <end position="2421"/>
    </location>
</feature>
<dbReference type="InterPro" id="IPR027417">
    <property type="entry name" value="P-loop_NTPase"/>
</dbReference>
<feature type="repeat" description="WD" evidence="3">
    <location>
        <begin position="2285"/>
        <end position="2331"/>
    </location>
</feature>
<evidence type="ECO:0000313" key="7">
    <source>
        <dbReference type="EMBL" id="CUA69991.1"/>
    </source>
</evidence>
<dbReference type="GO" id="GO:1990234">
    <property type="term" value="C:transferase complex"/>
    <property type="evidence" value="ECO:0007669"/>
    <property type="project" value="UniProtKB-ARBA"/>
</dbReference>
<dbReference type="CDD" id="cd00160">
    <property type="entry name" value="RhoGEF"/>
    <property type="match status" value="2"/>
</dbReference>
<dbReference type="PROSITE" id="PS50294">
    <property type="entry name" value="WD_REPEATS_REGION"/>
    <property type="match status" value="12"/>
</dbReference>
<feature type="region of interest" description="Disordered" evidence="4">
    <location>
        <begin position="895"/>
        <end position="922"/>
    </location>
</feature>
<dbReference type="CDD" id="cd00200">
    <property type="entry name" value="WD40"/>
    <property type="match status" value="2"/>
</dbReference>
<dbReference type="SUPFAM" id="SSF48065">
    <property type="entry name" value="DBL homology domain (DH-domain)"/>
    <property type="match status" value="2"/>
</dbReference>
<feature type="domain" description="NACHT" evidence="6">
    <location>
        <begin position="1702"/>
        <end position="1849"/>
    </location>
</feature>
<feature type="repeat" description="WD" evidence="3">
    <location>
        <begin position="2598"/>
        <end position="2633"/>
    </location>
</feature>
<organism evidence="7 8">
    <name type="scientific">Rhizoctonia solani</name>
    <dbReference type="NCBI Taxonomy" id="456999"/>
    <lineage>
        <taxon>Eukaryota</taxon>
        <taxon>Fungi</taxon>
        <taxon>Dikarya</taxon>
        <taxon>Basidiomycota</taxon>
        <taxon>Agaricomycotina</taxon>
        <taxon>Agaricomycetes</taxon>
        <taxon>Cantharellales</taxon>
        <taxon>Ceratobasidiaceae</taxon>
        <taxon>Rhizoctonia</taxon>
    </lineage>
</organism>
<feature type="repeat" description="WD" evidence="3">
    <location>
        <begin position="2509"/>
        <end position="2541"/>
    </location>
</feature>
<dbReference type="GO" id="GO:0005085">
    <property type="term" value="F:guanyl-nucleotide exchange factor activity"/>
    <property type="evidence" value="ECO:0007669"/>
    <property type="project" value="InterPro"/>
</dbReference>
<dbReference type="Gene3D" id="3.40.50.300">
    <property type="entry name" value="P-loop containing nucleotide triphosphate hydrolases"/>
    <property type="match status" value="1"/>
</dbReference>
<evidence type="ECO:0000256" key="4">
    <source>
        <dbReference type="SAM" id="MobiDB-lite"/>
    </source>
</evidence>
<feature type="repeat" description="WD" evidence="3">
    <location>
        <begin position="2466"/>
        <end position="2507"/>
    </location>
</feature>
<dbReference type="Proteomes" id="UP000044841">
    <property type="component" value="Unassembled WGS sequence"/>
</dbReference>
<dbReference type="SUPFAM" id="SSF50978">
    <property type="entry name" value="WD40 repeat-like"/>
    <property type="match status" value="2"/>
</dbReference>
<feature type="compositionally biased region" description="Polar residues" evidence="4">
    <location>
        <begin position="319"/>
        <end position="371"/>
    </location>
</feature>
<dbReference type="Pfam" id="PF00621">
    <property type="entry name" value="RhoGEF"/>
    <property type="match status" value="2"/>
</dbReference>
<dbReference type="PANTHER" id="PTHR22847:SF637">
    <property type="entry name" value="WD REPEAT DOMAIN 5B"/>
    <property type="match status" value="1"/>
</dbReference>
<dbReference type="InterPro" id="IPR007111">
    <property type="entry name" value="NACHT_NTPase"/>
</dbReference>
<dbReference type="Gene3D" id="2.130.10.10">
    <property type="entry name" value="YVTN repeat-like/Quinoprotein amine dehydrogenase"/>
    <property type="match status" value="6"/>
</dbReference>
<feature type="domain" description="DH" evidence="5">
    <location>
        <begin position="408"/>
        <end position="621"/>
    </location>
</feature>
<dbReference type="InterPro" id="IPR036322">
    <property type="entry name" value="WD40_repeat_dom_sf"/>
</dbReference>
<dbReference type="InterPro" id="IPR056884">
    <property type="entry name" value="NPHP3-like_N"/>
</dbReference>
<feature type="compositionally biased region" description="Polar residues" evidence="4">
    <location>
        <begin position="909"/>
        <end position="920"/>
    </location>
</feature>
<dbReference type="PROSITE" id="PS50082">
    <property type="entry name" value="WD_REPEATS_2"/>
    <property type="match status" value="13"/>
</dbReference>
<accession>A0A0K6FUX2</accession>
<dbReference type="InterPro" id="IPR035899">
    <property type="entry name" value="DBL_dom_sf"/>
</dbReference>
<protein>
    <submittedName>
        <fullName evidence="7">Vegetative incompatibility protein HET-E-1 [Podospora anserina]</fullName>
    </submittedName>
</protein>
<feature type="repeat" description="WD" evidence="3">
    <location>
        <begin position="2641"/>
        <end position="2672"/>
    </location>
</feature>
<feature type="compositionally biased region" description="Polar residues" evidence="4">
    <location>
        <begin position="149"/>
        <end position="172"/>
    </location>
</feature>
<feature type="region of interest" description="Disordered" evidence="4">
    <location>
        <begin position="1"/>
        <end position="199"/>
    </location>
</feature>
<feature type="region of interest" description="Disordered" evidence="4">
    <location>
        <begin position="632"/>
        <end position="657"/>
    </location>
</feature>
<evidence type="ECO:0000313" key="8">
    <source>
        <dbReference type="Proteomes" id="UP000044841"/>
    </source>
</evidence>
<evidence type="ECO:0000256" key="2">
    <source>
        <dbReference type="ARBA" id="ARBA00022737"/>
    </source>
</evidence>
<evidence type="ECO:0000256" key="1">
    <source>
        <dbReference type="ARBA" id="ARBA00022574"/>
    </source>
</evidence>
<evidence type="ECO:0000256" key="3">
    <source>
        <dbReference type="PROSITE-ProRule" id="PRU00221"/>
    </source>
</evidence>
<feature type="repeat" description="WD" evidence="3">
    <location>
        <begin position="2684"/>
        <end position="2718"/>
    </location>
</feature>
<feature type="repeat" description="WD" evidence="3">
    <location>
        <begin position="2552"/>
        <end position="2593"/>
    </location>
</feature>
<evidence type="ECO:0000259" key="6">
    <source>
        <dbReference type="PROSITE" id="PS50837"/>
    </source>
</evidence>
<name>A0A0K6FUX2_9AGAM</name>
<dbReference type="PANTHER" id="PTHR22847">
    <property type="entry name" value="WD40 REPEAT PROTEIN"/>
    <property type="match status" value="1"/>
</dbReference>
<feature type="compositionally biased region" description="Basic and acidic residues" evidence="4">
    <location>
        <begin position="396"/>
        <end position="409"/>
    </location>
</feature>